<dbReference type="FunCoup" id="C5E0X9">
    <property type="interactions" value="236"/>
</dbReference>
<evidence type="ECO:0000313" key="1">
    <source>
        <dbReference type="EMBL" id="CAR29763.1"/>
    </source>
</evidence>
<dbReference type="AlphaFoldDB" id="C5E0X9"/>
<dbReference type="SFLD" id="SFLDG01129">
    <property type="entry name" value="C1.5:_HAD__Beta-PGM__Phosphata"/>
    <property type="match status" value="1"/>
</dbReference>
<dbReference type="PANTHER" id="PTHR43481:SF9">
    <property type="entry name" value="2-DEOXYGLUCOSE-6-PHOSPHATE PHOSPHATASE 1-RELATED"/>
    <property type="match status" value="1"/>
</dbReference>
<gene>
    <name evidence="1" type="ordered locus">ZYRO0G16456g</name>
</gene>
<dbReference type="HOGENOM" id="CLU_045011_13_4_1"/>
<name>C5E0X9_ZYGRC</name>
<dbReference type="InterPro" id="IPR023198">
    <property type="entry name" value="PGP-like_dom2"/>
</dbReference>
<dbReference type="SUPFAM" id="SSF56784">
    <property type="entry name" value="HAD-like"/>
    <property type="match status" value="1"/>
</dbReference>
<dbReference type="STRING" id="559307.C5E0X9"/>
<dbReference type="Pfam" id="PF13419">
    <property type="entry name" value="HAD_2"/>
    <property type="match status" value="1"/>
</dbReference>
<proteinExistence type="predicted"/>
<dbReference type="RefSeq" id="XP_002498696.1">
    <property type="nucleotide sequence ID" value="XM_002498651.1"/>
</dbReference>
<dbReference type="GO" id="GO:0003850">
    <property type="term" value="F:2-deoxyglucose-6-phosphatase activity"/>
    <property type="evidence" value="ECO:0007669"/>
    <property type="project" value="TreeGrafter"/>
</dbReference>
<evidence type="ECO:0000313" key="2">
    <source>
        <dbReference type="Proteomes" id="UP000008536"/>
    </source>
</evidence>
<dbReference type="Gene3D" id="3.40.50.1000">
    <property type="entry name" value="HAD superfamily/HAD-like"/>
    <property type="match status" value="1"/>
</dbReference>
<sequence length="248" mass="27482">MPIIHADVCLFDLDGTLVDTQYASDCAWSNFCNRHKVDPSEIMNSSGPGITGEFIRKHFPSLELGSDEAVQELEYSVAYDYLDSVRLIPGAKKLLIDLNTNSLTKNKFIKPRWAVVTSGSPYLAHMWFRTILREVGTPEVFITASDVTKDKPDPEGYRKACFELCNLWDSSMKDAKKVVFEDSPQGIKAGKGVGATVIAVTTTFEKFKLYEAGADYVVSDLTGVHVKKNTFTGSIILDVQDPLINQSN</sequence>
<dbReference type="Gene3D" id="1.10.150.240">
    <property type="entry name" value="Putative phosphatase, domain 2"/>
    <property type="match status" value="1"/>
</dbReference>
<dbReference type="EMBL" id="CU928179">
    <property type="protein sequence ID" value="CAR29763.1"/>
    <property type="molecule type" value="Genomic_DNA"/>
</dbReference>
<organism evidence="1 2">
    <name type="scientific">Zygosaccharomyces rouxii (strain ATCC 2623 / CBS 732 / NBRC 1130 / NCYC 568 / NRRL Y-229)</name>
    <dbReference type="NCBI Taxonomy" id="559307"/>
    <lineage>
        <taxon>Eukaryota</taxon>
        <taxon>Fungi</taxon>
        <taxon>Dikarya</taxon>
        <taxon>Ascomycota</taxon>
        <taxon>Saccharomycotina</taxon>
        <taxon>Saccharomycetes</taxon>
        <taxon>Saccharomycetales</taxon>
        <taxon>Saccharomycetaceae</taxon>
        <taxon>Zygosaccharomyces</taxon>
    </lineage>
</organism>
<dbReference type="PANTHER" id="PTHR43481">
    <property type="entry name" value="FRUCTOSE-1-PHOSPHATE PHOSPHATASE"/>
    <property type="match status" value="1"/>
</dbReference>
<dbReference type="InterPro" id="IPR023214">
    <property type="entry name" value="HAD_sf"/>
</dbReference>
<dbReference type="SFLD" id="SFLDS00003">
    <property type="entry name" value="Haloacid_Dehalogenase"/>
    <property type="match status" value="1"/>
</dbReference>
<reference evidence="1 2" key="1">
    <citation type="journal article" date="2009" name="Genome Res.">
        <title>Comparative genomics of protoploid Saccharomycetaceae.</title>
        <authorList>
            <consortium name="The Genolevures Consortium"/>
            <person name="Souciet J.-L."/>
            <person name="Dujon B."/>
            <person name="Gaillardin C."/>
            <person name="Johnston M."/>
            <person name="Baret P.V."/>
            <person name="Cliften P."/>
            <person name="Sherman D.J."/>
            <person name="Weissenbach J."/>
            <person name="Westhof E."/>
            <person name="Wincker P."/>
            <person name="Jubin C."/>
            <person name="Poulain J."/>
            <person name="Barbe V."/>
            <person name="Segurens B."/>
            <person name="Artiguenave F."/>
            <person name="Anthouard V."/>
            <person name="Vacherie B."/>
            <person name="Val M.-E."/>
            <person name="Fulton R.S."/>
            <person name="Minx P."/>
            <person name="Wilson R."/>
            <person name="Durrens P."/>
            <person name="Jean G."/>
            <person name="Marck C."/>
            <person name="Martin T."/>
            <person name="Nikolski M."/>
            <person name="Rolland T."/>
            <person name="Seret M.-L."/>
            <person name="Casaregola S."/>
            <person name="Despons L."/>
            <person name="Fairhead C."/>
            <person name="Fischer G."/>
            <person name="Lafontaine I."/>
            <person name="Leh V."/>
            <person name="Lemaire M."/>
            <person name="de Montigny J."/>
            <person name="Neuveglise C."/>
            <person name="Thierry A."/>
            <person name="Blanc-Lenfle I."/>
            <person name="Bleykasten C."/>
            <person name="Diffels J."/>
            <person name="Fritsch E."/>
            <person name="Frangeul L."/>
            <person name="Goeffon A."/>
            <person name="Jauniaux N."/>
            <person name="Kachouri-Lafond R."/>
            <person name="Payen C."/>
            <person name="Potier S."/>
            <person name="Pribylova L."/>
            <person name="Ozanne C."/>
            <person name="Richard G.-F."/>
            <person name="Sacerdot C."/>
            <person name="Straub M.-L."/>
            <person name="Talla E."/>
        </authorList>
    </citation>
    <scope>NUCLEOTIDE SEQUENCE [LARGE SCALE GENOMIC DNA]</scope>
    <source>
        <strain evidence="1 2">ATCC 2623 / CBS 732 / BCRC 21506 / NBRC 1130 / NCYC 568 / NRRL Y-229</strain>
    </source>
</reference>
<accession>C5E0X9</accession>
<dbReference type="InParanoid" id="C5E0X9"/>
<dbReference type="InterPro" id="IPR036412">
    <property type="entry name" value="HAD-like_sf"/>
</dbReference>
<dbReference type="InterPro" id="IPR051806">
    <property type="entry name" value="HAD-like_SPP"/>
</dbReference>
<dbReference type="GeneID" id="8206523"/>
<dbReference type="InterPro" id="IPR041492">
    <property type="entry name" value="HAD_2"/>
</dbReference>
<keyword evidence="2" id="KW-1185">Reference proteome</keyword>
<protein>
    <submittedName>
        <fullName evidence="1">ZYRO0G16456p</fullName>
    </submittedName>
</protein>
<dbReference type="Proteomes" id="UP000008536">
    <property type="component" value="Chromosome G"/>
</dbReference>
<dbReference type="KEGG" id="zro:ZYRO0G16456g"/>